<organism evidence="2 5">
    <name type="scientific">Adineta steineri</name>
    <dbReference type="NCBI Taxonomy" id="433720"/>
    <lineage>
        <taxon>Eukaryota</taxon>
        <taxon>Metazoa</taxon>
        <taxon>Spiralia</taxon>
        <taxon>Gnathifera</taxon>
        <taxon>Rotifera</taxon>
        <taxon>Eurotatoria</taxon>
        <taxon>Bdelloidea</taxon>
        <taxon>Adinetida</taxon>
        <taxon>Adinetidae</taxon>
        <taxon>Adineta</taxon>
    </lineage>
</organism>
<dbReference type="EMBL" id="CAJNOI010000043">
    <property type="protein sequence ID" value="CAF0922073.1"/>
    <property type="molecule type" value="Genomic_DNA"/>
</dbReference>
<name>A0A814B311_9BILA</name>
<sequence>MLSTIWWSVLGLVLISIHTVQSQIMQSSLNLQAPGLDFLPANPVELITTYTGMNSFLLCYIQCNMNPLCRTFVSDIVLPSVCRLYEGSIDTGTIVKSSSLTSRVGGLYYYPSLYAMYNQMCDPHVLPSNRYLICVDNV</sequence>
<gene>
    <name evidence="2" type="ORF">BJG266_LOCUS11585</name>
    <name evidence="3" type="ORF">QVE165_LOCUS51933</name>
</gene>
<evidence type="ECO:0000313" key="2">
    <source>
        <dbReference type="EMBL" id="CAF0922073.1"/>
    </source>
</evidence>
<evidence type="ECO:0000313" key="3">
    <source>
        <dbReference type="EMBL" id="CAF1596132.1"/>
    </source>
</evidence>
<keyword evidence="4" id="KW-1185">Reference proteome</keyword>
<dbReference type="Proteomes" id="UP000663832">
    <property type="component" value="Unassembled WGS sequence"/>
</dbReference>
<evidence type="ECO:0008006" key="6">
    <source>
        <dbReference type="Google" id="ProtNLM"/>
    </source>
</evidence>
<protein>
    <recommendedName>
        <fullName evidence="6">Apple domain-containing protein</fullName>
    </recommendedName>
</protein>
<dbReference type="AlphaFoldDB" id="A0A814B311"/>
<dbReference type="OrthoDB" id="10014661at2759"/>
<comment type="caution">
    <text evidence="2">The sequence shown here is derived from an EMBL/GenBank/DDBJ whole genome shotgun (WGS) entry which is preliminary data.</text>
</comment>
<dbReference type="Proteomes" id="UP000663877">
    <property type="component" value="Unassembled WGS sequence"/>
</dbReference>
<reference evidence="2" key="1">
    <citation type="submission" date="2021-02" db="EMBL/GenBank/DDBJ databases">
        <authorList>
            <person name="Nowell W R."/>
        </authorList>
    </citation>
    <scope>NUCLEOTIDE SEQUENCE</scope>
</reference>
<evidence type="ECO:0000256" key="1">
    <source>
        <dbReference type="SAM" id="SignalP"/>
    </source>
</evidence>
<evidence type="ECO:0000313" key="5">
    <source>
        <dbReference type="Proteomes" id="UP000663877"/>
    </source>
</evidence>
<proteinExistence type="predicted"/>
<accession>A0A814B311</accession>
<keyword evidence="1" id="KW-0732">Signal</keyword>
<feature type="chain" id="PRO_5036223873" description="Apple domain-containing protein" evidence="1">
    <location>
        <begin position="23"/>
        <end position="138"/>
    </location>
</feature>
<feature type="signal peptide" evidence="1">
    <location>
        <begin position="1"/>
        <end position="22"/>
    </location>
</feature>
<dbReference type="EMBL" id="CAJNOM010001169">
    <property type="protein sequence ID" value="CAF1596132.1"/>
    <property type="molecule type" value="Genomic_DNA"/>
</dbReference>
<evidence type="ECO:0000313" key="4">
    <source>
        <dbReference type="Proteomes" id="UP000663832"/>
    </source>
</evidence>